<dbReference type="InterPro" id="IPR012951">
    <property type="entry name" value="BBE"/>
</dbReference>
<dbReference type="PANTHER" id="PTHR42973">
    <property type="entry name" value="BINDING OXIDOREDUCTASE, PUTATIVE (AFU_ORTHOLOGUE AFUA_1G17690)-RELATED"/>
    <property type="match status" value="1"/>
</dbReference>
<dbReference type="Pfam" id="PF01565">
    <property type="entry name" value="FAD_binding_4"/>
    <property type="match status" value="1"/>
</dbReference>
<dbReference type="AlphaFoldDB" id="A0A291P4X2"/>
<dbReference type="SUPFAM" id="SSF56176">
    <property type="entry name" value="FAD-binding/transporter-associated domain-like"/>
    <property type="match status" value="1"/>
</dbReference>
<comment type="similarity">
    <text evidence="2">Belongs to the oxygen-dependent FAD-linked oxidoreductase family.</text>
</comment>
<dbReference type="Gene3D" id="3.30.465.10">
    <property type="match status" value="1"/>
</dbReference>
<dbReference type="RefSeq" id="WP_193765155.1">
    <property type="nucleotide sequence ID" value="NZ_BAAADT010000040.1"/>
</dbReference>
<dbReference type="InterPro" id="IPR016166">
    <property type="entry name" value="FAD-bd_PCMH"/>
</dbReference>
<name>A0A291P4X2_9GAMM</name>
<keyword evidence="8" id="KW-1185">Reference proteome</keyword>
<evidence type="ECO:0000313" key="8">
    <source>
        <dbReference type="Proteomes" id="UP000219993"/>
    </source>
</evidence>
<dbReference type="Proteomes" id="UP000219993">
    <property type="component" value="Chromosome"/>
</dbReference>
<dbReference type="InterPro" id="IPR006093">
    <property type="entry name" value="Oxy_OxRdtase_FAD_BS"/>
</dbReference>
<dbReference type="Pfam" id="PF08031">
    <property type="entry name" value="BBE"/>
    <property type="match status" value="1"/>
</dbReference>
<dbReference type="PROSITE" id="PS00862">
    <property type="entry name" value="OX2_COVAL_FAD"/>
    <property type="match status" value="1"/>
</dbReference>
<evidence type="ECO:0000313" key="7">
    <source>
        <dbReference type="EMBL" id="ATJ81898.1"/>
    </source>
</evidence>
<reference evidence="7 8" key="1">
    <citation type="journal article" date="2017" name="Sci. Rep.">
        <title>Revealing the Saline Adaptation Strategies of the Halophilic Bacterium Halomonas beimenensis through High-throughput Omics and Transposon Mutagenesis Approaches.</title>
        <authorList>
            <person name="Chen Y.H."/>
            <person name="Lin S.S."/>
            <person name="Shyu Y.T."/>
        </authorList>
    </citation>
    <scope>NUCLEOTIDE SEQUENCE [LARGE SCALE GENOMIC DNA]</scope>
    <source>
        <strain evidence="7 8">NTU-111</strain>
    </source>
</reference>
<evidence type="ECO:0000256" key="3">
    <source>
        <dbReference type="ARBA" id="ARBA00022630"/>
    </source>
</evidence>
<dbReference type="GO" id="GO:0016491">
    <property type="term" value="F:oxidoreductase activity"/>
    <property type="evidence" value="ECO:0007669"/>
    <property type="project" value="UniProtKB-KW"/>
</dbReference>
<comment type="cofactor">
    <cofactor evidence="1">
        <name>FAD</name>
        <dbReference type="ChEBI" id="CHEBI:57692"/>
    </cofactor>
</comment>
<accession>A0A291P4X2</accession>
<gene>
    <name evidence="7" type="ORF">BEI_0911</name>
</gene>
<dbReference type="InterPro" id="IPR036318">
    <property type="entry name" value="FAD-bd_PCMH-like_sf"/>
</dbReference>
<keyword evidence="4" id="KW-0274">FAD</keyword>
<dbReference type="Gene3D" id="3.40.462.20">
    <property type="match status" value="1"/>
</dbReference>
<evidence type="ECO:0000256" key="2">
    <source>
        <dbReference type="ARBA" id="ARBA00005466"/>
    </source>
</evidence>
<protein>
    <submittedName>
        <fullName evidence="7">Putative oxidoreductase</fullName>
    </submittedName>
</protein>
<evidence type="ECO:0000256" key="5">
    <source>
        <dbReference type="ARBA" id="ARBA00023002"/>
    </source>
</evidence>
<evidence type="ECO:0000256" key="1">
    <source>
        <dbReference type="ARBA" id="ARBA00001974"/>
    </source>
</evidence>
<evidence type="ECO:0000259" key="6">
    <source>
        <dbReference type="PROSITE" id="PS51387"/>
    </source>
</evidence>
<dbReference type="PROSITE" id="PS51387">
    <property type="entry name" value="FAD_PCMH"/>
    <property type="match status" value="1"/>
</dbReference>
<dbReference type="InterPro" id="IPR006094">
    <property type="entry name" value="Oxid_FAD_bind_N"/>
</dbReference>
<keyword evidence="3" id="KW-0285">Flavoprotein</keyword>
<dbReference type="PANTHER" id="PTHR42973:SF39">
    <property type="entry name" value="FAD-BINDING PCMH-TYPE DOMAIN-CONTAINING PROTEIN"/>
    <property type="match status" value="1"/>
</dbReference>
<dbReference type="EMBL" id="CP021435">
    <property type="protein sequence ID" value="ATJ81898.1"/>
    <property type="molecule type" value="Genomic_DNA"/>
</dbReference>
<dbReference type="GO" id="GO:0071949">
    <property type="term" value="F:FAD binding"/>
    <property type="evidence" value="ECO:0007669"/>
    <property type="project" value="InterPro"/>
</dbReference>
<feature type="domain" description="FAD-binding PCMH-type" evidence="6">
    <location>
        <begin position="45"/>
        <end position="215"/>
    </location>
</feature>
<organism evidence="7 8">
    <name type="scientific">Halomonas beimenensis</name>
    <dbReference type="NCBI Taxonomy" id="475662"/>
    <lineage>
        <taxon>Bacteria</taxon>
        <taxon>Pseudomonadati</taxon>
        <taxon>Pseudomonadota</taxon>
        <taxon>Gammaproteobacteria</taxon>
        <taxon>Oceanospirillales</taxon>
        <taxon>Halomonadaceae</taxon>
        <taxon>Halomonas</taxon>
    </lineage>
</organism>
<dbReference type="InterPro" id="IPR050416">
    <property type="entry name" value="FAD-linked_Oxidoreductase"/>
</dbReference>
<keyword evidence="5" id="KW-0560">Oxidoreductase</keyword>
<dbReference type="InterPro" id="IPR016167">
    <property type="entry name" value="FAD-bd_PCMH_sub1"/>
</dbReference>
<dbReference type="Gene3D" id="3.30.43.10">
    <property type="entry name" value="Uridine Diphospho-n-acetylenolpyruvylglucosamine Reductase, domain 2"/>
    <property type="match status" value="1"/>
</dbReference>
<dbReference type="InterPro" id="IPR016169">
    <property type="entry name" value="FAD-bd_PCMH_sub2"/>
</dbReference>
<evidence type="ECO:0000256" key="4">
    <source>
        <dbReference type="ARBA" id="ARBA00022827"/>
    </source>
</evidence>
<dbReference type="KEGG" id="hbe:BEI_0911"/>
<sequence>MSLLTREPRLPEEALASLRGRLRGPVLLPDETDYDRARTVWNAMIDRRPALIVQARGTADVMAAVRFAREHDLRIAVRGGGHNVAGHGVCEGGLMLDLSPMTAVQVDPQRRIARVEPGALLADLDKETQARGLAIPGGFISSTGVAGLTLGGGFGYLSRRWGLTVDNLREVTLVTAEGEPRRVAPDSEPELFWGLCGGGGNFGVVTAFEFALHDLPHPVLAGPVVHALADAPAVLRRAGEIMREAPDEVACLPVLRHAPPKPFIPEAYHGEMILLLALIHSGDPAHGEDALAPLREIGRPAGEAVARRPYVAFQSMFDATAAAGARNYWKGHYLGALEGDAIDVLCEQARRMPGQESSIGMLSLGGEIARRPAASTPYPHRGAAWVLNIQARWRDPREDGAQIAWARETFEAMAPFATGGVYVNFISGDEGESRVHEAYGEAVHARLAALKRRWDPHNVFRLNQNIPPAE</sequence>
<proteinExistence type="inferred from homology"/>